<dbReference type="KEGG" id="cavi:CAV_1044"/>
<gene>
    <name evidence="8" type="primary">metQ1</name>
    <name evidence="8" type="ORF">CAV_1044</name>
</gene>
<dbReference type="RefSeq" id="WP_094325449.1">
    <property type="nucleotide sequence ID" value="NZ_CP022347.1"/>
</dbReference>
<evidence type="ECO:0000256" key="3">
    <source>
        <dbReference type="ARBA" id="ARBA00022729"/>
    </source>
</evidence>
<evidence type="ECO:0000256" key="4">
    <source>
        <dbReference type="ARBA" id="ARBA00023136"/>
    </source>
</evidence>
<dbReference type="Gene3D" id="3.40.190.10">
    <property type="entry name" value="Periplasmic binding protein-like II"/>
    <property type="match status" value="2"/>
</dbReference>
<evidence type="ECO:0000256" key="1">
    <source>
        <dbReference type="ARBA" id="ARBA00004635"/>
    </source>
</evidence>
<dbReference type="PANTHER" id="PTHR30429:SF0">
    <property type="entry name" value="METHIONINE-BINDING LIPOPROTEIN METQ"/>
    <property type="match status" value="1"/>
</dbReference>
<dbReference type="Pfam" id="PF03180">
    <property type="entry name" value="Lipoprotein_9"/>
    <property type="match status" value="1"/>
</dbReference>
<dbReference type="PANTHER" id="PTHR30429">
    <property type="entry name" value="D-METHIONINE-BINDING LIPOPROTEIN METQ"/>
    <property type="match status" value="1"/>
</dbReference>
<evidence type="ECO:0000256" key="6">
    <source>
        <dbReference type="ARBA" id="ARBA00023288"/>
    </source>
</evidence>
<dbReference type="PIRSF" id="PIRSF002854">
    <property type="entry name" value="MetQ"/>
    <property type="match status" value="1"/>
</dbReference>
<organism evidence="8 9">
    <name type="scientific">Campylobacter avium LMG 24591</name>
    <dbReference type="NCBI Taxonomy" id="522484"/>
    <lineage>
        <taxon>Bacteria</taxon>
        <taxon>Pseudomonadati</taxon>
        <taxon>Campylobacterota</taxon>
        <taxon>Epsilonproteobacteria</taxon>
        <taxon>Campylobacterales</taxon>
        <taxon>Campylobacteraceae</taxon>
        <taxon>Campylobacter</taxon>
    </lineage>
</organism>
<dbReference type="Proteomes" id="UP000201169">
    <property type="component" value="Chromosome"/>
</dbReference>
<evidence type="ECO:0000313" key="9">
    <source>
        <dbReference type="Proteomes" id="UP000201169"/>
    </source>
</evidence>
<dbReference type="SUPFAM" id="SSF53850">
    <property type="entry name" value="Periplasmic binding protein-like II"/>
    <property type="match status" value="1"/>
</dbReference>
<comment type="subcellular location">
    <subcellularLocation>
        <location evidence="1">Membrane</location>
        <topology evidence="1">Lipid-anchor</topology>
    </subcellularLocation>
</comment>
<protein>
    <submittedName>
        <fullName evidence="8">DL-methionine ABC transporter MetINQ, substrate-binding protein</fullName>
    </submittedName>
</protein>
<name>A0A222MYM9_9BACT</name>
<evidence type="ECO:0000256" key="2">
    <source>
        <dbReference type="ARBA" id="ARBA00008973"/>
    </source>
</evidence>
<dbReference type="OrthoDB" id="9812878at2"/>
<feature type="chain" id="PRO_5013393210" evidence="7">
    <location>
        <begin position="19"/>
        <end position="259"/>
    </location>
</feature>
<evidence type="ECO:0000256" key="5">
    <source>
        <dbReference type="ARBA" id="ARBA00023139"/>
    </source>
</evidence>
<dbReference type="InterPro" id="IPR004872">
    <property type="entry name" value="Lipoprotein_NlpA"/>
</dbReference>
<sequence>MKIRALLLSFLIALGANAAENEIIVGATPVPHAEILNFIKPTLEKQGYKLVVKEFNDYVQPNLATDSKELDANFFQHIPYLDEFNNVRKTKLVNAGAVHIEPMAVYSKKYKNIKDVKAGATVAVPNDPTNESRALDIIANAGLVSFKNVPLKTPVDIVKNPLKLKFKELKAAQVPRALDEVDLAIINSNYALGANLNPSKDSIFIESKNSPYVNIVVVKQGNENSAKTKALVKALQSDEVRKFIDEKYKGSVIHINALK</sequence>
<evidence type="ECO:0000256" key="7">
    <source>
        <dbReference type="SAM" id="SignalP"/>
    </source>
</evidence>
<keyword evidence="3 7" id="KW-0732">Signal</keyword>
<keyword evidence="6" id="KW-0449">Lipoprotein</keyword>
<dbReference type="AlphaFoldDB" id="A0A222MYM9"/>
<dbReference type="GO" id="GO:0016020">
    <property type="term" value="C:membrane"/>
    <property type="evidence" value="ECO:0007669"/>
    <property type="project" value="UniProtKB-SubCell"/>
</dbReference>
<comment type="similarity">
    <text evidence="2">Belongs to the NlpA lipoprotein family.</text>
</comment>
<dbReference type="CDD" id="cd13597">
    <property type="entry name" value="PBP2_lipoprotein_Tp32"/>
    <property type="match status" value="1"/>
</dbReference>
<proteinExistence type="inferred from homology"/>
<accession>A0A222MYM9</accession>
<dbReference type="EMBL" id="CP022347">
    <property type="protein sequence ID" value="ASQ30696.1"/>
    <property type="molecule type" value="Genomic_DNA"/>
</dbReference>
<evidence type="ECO:0000313" key="8">
    <source>
        <dbReference type="EMBL" id="ASQ30696.1"/>
    </source>
</evidence>
<keyword evidence="4" id="KW-0472">Membrane</keyword>
<feature type="signal peptide" evidence="7">
    <location>
        <begin position="1"/>
        <end position="18"/>
    </location>
</feature>
<keyword evidence="9" id="KW-1185">Reference proteome</keyword>
<keyword evidence="5" id="KW-0564">Palmitate</keyword>
<reference evidence="8 9" key="1">
    <citation type="submission" date="2017-07" db="EMBL/GenBank/DDBJ databases">
        <title>Analysis of two Campylobacter avium genomes and identification of a novel hippuricase gene.</title>
        <authorList>
            <person name="Miller W.G."/>
            <person name="Chapman M.H."/>
            <person name="Yee E."/>
            <person name="Revez J."/>
            <person name="Bono J.L."/>
            <person name="Rossi M."/>
        </authorList>
    </citation>
    <scope>NUCLEOTIDE SEQUENCE [LARGE SCALE GENOMIC DNA]</scope>
    <source>
        <strain evidence="8 9">LMG 24591</strain>
    </source>
</reference>